<proteinExistence type="predicted"/>
<evidence type="ECO:0000313" key="1">
    <source>
        <dbReference type="EMBL" id="RJL30974.1"/>
    </source>
</evidence>
<evidence type="ECO:0000313" key="2">
    <source>
        <dbReference type="Proteomes" id="UP000265768"/>
    </source>
</evidence>
<accession>A0A3A4AUH7</accession>
<dbReference type="Pfam" id="PF13385">
    <property type="entry name" value="Laminin_G_3"/>
    <property type="match status" value="1"/>
</dbReference>
<dbReference type="Proteomes" id="UP000265768">
    <property type="component" value="Unassembled WGS sequence"/>
</dbReference>
<dbReference type="AlphaFoldDB" id="A0A3A4AUH7"/>
<dbReference type="SUPFAM" id="SSF49899">
    <property type="entry name" value="Concanavalin A-like lectins/glucanases"/>
    <property type="match status" value="1"/>
</dbReference>
<dbReference type="OrthoDB" id="9772095at2"/>
<comment type="caution">
    <text evidence="1">The sequence shown here is derived from an EMBL/GenBank/DDBJ whole genome shotgun (WGS) entry which is preliminary data.</text>
</comment>
<dbReference type="InterPro" id="IPR013320">
    <property type="entry name" value="ConA-like_dom_sf"/>
</dbReference>
<gene>
    <name evidence="1" type="ORF">D5H75_22085</name>
</gene>
<reference evidence="1 2" key="1">
    <citation type="submission" date="2018-09" db="EMBL/GenBank/DDBJ databases">
        <title>YIM 75507 draft genome.</title>
        <authorList>
            <person name="Tang S."/>
            <person name="Feng Y."/>
        </authorList>
    </citation>
    <scope>NUCLEOTIDE SEQUENCE [LARGE SCALE GENOMIC DNA]</scope>
    <source>
        <strain evidence="1 2">YIM 75507</strain>
    </source>
</reference>
<organism evidence="1 2">
    <name type="scientific">Bailinhaonella thermotolerans</name>
    <dbReference type="NCBI Taxonomy" id="1070861"/>
    <lineage>
        <taxon>Bacteria</taxon>
        <taxon>Bacillati</taxon>
        <taxon>Actinomycetota</taxon>
        <taxon>Actinomycetes</taxon>
        <taxon>Streptosporangiales</taxon>
        <taxon>Streptosporangiaceae</taxon>
        <taxon>Bailinhaonella</taxon>
    </lineage>
</organism>
<name>A0A3A4AUH7_9ACTN</name>
<dbReference type="EMBL" id="QZEY01000008">
    <property type="protein sequence ID" value="RJL30974.1"/>
    <property type="molecule type" value="Genomic_DNA"/>
</dbReference>
<dbReference type="RefSeq" id="WP_119928396.1">
    <property type="nucleotide sequence ID" value="NZ_QZEY01000008.1"/>
</dbReference>
<protein>
    <submittedName>
        <fullName evidence="1">Uncharacterized protein</fullName>
    </submittedName>
</protein>
<keyword evidence="2" id="KW-1185">Reference proteome</keyword>
<sequence length="164" mass="18317">MAEHFSRFEAAGPQVVELAPPWNLARGLSITFDVRLTALPSGTWRTLFHRPVARGDARALGLWVFPDAPRLRAQAFHERGPEWVDSEAVQLDVWTPIAVIADARWLRVYRAGKVEDAVRLPRALLPAFGPLHVLPSPAPDVALRDLRVYDHPIDEPAIRALSAR</sequence>